<feature type="domain" description="Putative zinc-finger" evidence="2">
    <location>
        <begin position="3"/>
        <end position="36"/>
    </location>
</feature>
<keyword evidence="1" id="KW-0812">Transmembrane</keyword>
<dbReference type="Pfam" id="PF14285">
    <property type="entry name" value="DUF4367"/>
    <property type="match status" value="1"/>
</dbReference>
<gene>
    <name evidence="4" type="ORF">KQI42_12410</name>
</gene>
<feature type="domain" description="DUF4367" evidence="3">
    <location>
        <begin position="516"/>
        <end position="632"/>
    </location>
</feature>
<accession>A0ABS6E7R6</accession>
<evidence type="ECO:0000259" key="2">
    <source>
        <dbReference type="Pfam" id="PF13490"/>
    </source>
</evidence>
<dbReference type="InterPro" id="IPR025377">
    <property type="entry name" value="DUF4367"/>
</dbReference>
<evidence type="ECO:0000259" key="3">
    <source>
        <dbReference type="Pfam" id="PF14285"/>
    </source>
</evidence>
<keyword evidence="1" id="KW-0472">Membrane</keyword>
<dbReference type="RefSeq" id="WP_216520226.1">
    <property type="nucleotide sequence ID" value="NZ_JAHLPM010000010.1"/>
</dbReference>
<dbReference type="Proteomes" id="UP000749471">
    <property type="component" value="Unassembled WGS sequence"/>
</dbReference>
<dbReference type="Pfam" id="PF13490">
    <property type="entry name" value="zf-HC2"/>
    <property type="match status" value="1"/>
</dbReference>
<comment type="caution">
    <text evidence="4">The sequence shown here is derived from an EMBL/GenBank/DDBJ whole genome shotgun (WGS) entry which is preliminary data.</text>
</comment>
<name>A0ABS6E7R6_9FIRM</name>
<protein>
    <submittedName>
        <fullName evidence="4">Zf-HC2 domain-containing protein</fullName>
    </submittedName>
</protein>
<dbReference type="EMBL" id="JAHLPM010000010">
    <property type="protein sequence ID" value="MBU5438822.1"/>
    <property type="molecule type" value="Genomic_DNA"/>
</dbReference>
<organism evidence="4 5">
    <name type="scientific">Tissierella simiarum</name>
    <dbReference type="NCBI Taxonomy" id="2841534"/>
    <lineage>
        <taxon>Bacteria</taxon>
        <taxon>Bacillati</taxon>
        <taxon>Bacillota</taxon>
        <taxon>Tissierellia</taxon>
        <taxon>Tissierellales</taxon>
        <taxon>Tissierellaceae</taxon>
        <taxon>Tissierella</taxon>
    </lineage>
</organism>
<evidence type="ECO:0000256" key="1">
    <source>
        <dbReference type="SAM" id="Phobius"/>
    </source>
</evidence>
<evidence type="ECO:0000313" key="5">
    <source>
        <dbReference type="Proteomes" id="UP000749471"/>
    </source>
</evidence>
<evidence type="ECO:0000313" key="4">
    <source>
        <dbReference type="EMBL" id="MBU5438822.1"/>
    </source>
</evidence>
<proteinExistence type="predicted"/>
<reference evidence="4 5" key="1">
    <citation type="submission" date="2021-06" db="EMBL/GenBank/DDBJ databases">
        <authorList>
            <person name="Sun Q."/>
            <person name="Li D."/>
        </authorList>
    </citation>
    <scope>NUCLEOTIDE SEQUENCE [LARGE SCALE GENOMIC DNA]</scope>
    <source>
        <strain evidence="4 5">MSJ-40</strain>
    </source>
</reference>
<dbReference type="InterPro" id="IPR027383">
    <property type="entry name" value="Znf_put"/>
</dbReference>
<keyword evidence="1" id="KW-1133">Transmembrane helix</keyword>
<keyword evidence="5" id="KW-1185">Reference proteome</keyword>
<sequence length="638" mass="74277">MDCSQIKYLINSYVDREINQKEEELLFEHIEGCEECKKEFNQFLDIDSKTRELFKEVEYEKEEFIEKVMNSITTEEKKNKRENRKFKFWHGLAAGLLLIILINNDVIAYVGEWINDIVIREAGFRISIKEGGEKAFVKEEDIEGETVEYESKDYNSLEEIINLEKLKNKPILPVYVAKGYNFEKGILKEYINDETSDFSFTTYYNKITKGNKENNMSIEITYRKDGVYSATYNYLVFNDEKAKVLDLKGENGVLRVVEEKNGLKYYILNVIGKDLSADIRIWYKGYEDDNFIEKEIKNIGIALVEEIKTKAPIKPQEIKNVSEVTESENEEDFYNKIIDLDDRIVKMDFIPGGFEFIKGTFIDNTNAPPELSELSSIFGTVYEKEDSRLDIIINYHDYTGMDSDFATLPFGEVERREKLSNNLLRIYKTEKIEEKESKTICVVLEDYATVISIMSTGEKEGILDLKEMKEVAAKIIDNIQKSGKKRPIIEENNKLIAFDNMEDLISSKPLKEDGLVLPTYFPKGYSYRRAKYIDKRYMLQLENKNKDILTISMERENVIIPAEGREAELQKKINILGYKGYIFKSSDSYNGVDRLYLEVDMTDKGMIINIDYSPYKKENINIEELIKIAESMVGQIKE</sequence>
<feature type="transmembrane region" description="Helical" evidence="1">
    <location>
        <begin position="88"/>
        <end position="110"/>
    </location>
</feature>